<comment type="caution">
    <text evidence="3">The sequence shown here is derived from an EMBL/GenBank/DDBJ whole genome shotgun (WGS) entry which is preliminary data.</text>
</comment>
<feature type="transmembrane region" description="Helical" evidence="1">
    <location>
        <begin position="311"/>
        <end position="330"/>
    </location>
</feature>
<accession>A0ABQ5KVM1</accession>
<feature type="transmembrane region" description="Helical" evidence="1">
    <location>
        <begin position="381"/>
        <end position="398"/>
    </location>
</feature>
<dbReference type="PANTHER" id="PTHR22911:SF79">
    <property type="entry name" value="MOBA-LIKE NTP TRANSFERASE DOMAIN-CONTAINING PROTEIN"/>
    <property type="match status" value="1"/>
</dbReference>
<reference evidence="3" key="1">
    <citation type="submission" date="2022-03" db="EMBL/GenBank/DDBJ databases">
        <title>Draft genome sequence of Aduncisulcus paluster, a free-living microaerophilic Fornicata.</title>
        <authorList>
            <person name="Yuyama I."/>
            <person name="Kume K."/>
            <person name="Tamura T."/>
            <person name="Inagaki Y."/>
            <person name="Hashimoto T."/>
        </authorList>
    </citation>
    <scope>NUCLEOTIDE SEQUENCE</scope>
    <source>
        <strain evidence="3">NY0171</strain>
    </source>
</reference>
<name>A0ABQ5KVM1_9EUKA</name>
<evidence type="ECO:0000259" key="2">
    <source>
        <dbReference type="Pfam" id="PF00892"/>
    </source>
</evidence>
<feature type="transmembrane region" description="Helical" evidence="1">
    <location>
        <begin position="139"/>
        <end position="162"/>
    </location>
</feature>
<gene>
    <name evidence="3" type="ORF">ADUPG1_008815</name>
</gene>
<keyword evidence="1" id="KW-1133">Transmembrane helix</keyword>
<feature type="transmembrane region" description="Helical" evidence="1">
    <location>
        <begin position="437"/>
        <end position="455"/>
    </location>
</feature>
<dbReference type="Pfam" id="PF00892">
    <property type="entry name" value="EamA"/>
    <property type="match status" value="1"/>
</dbReference>
<evidence type="ECO:0000256" key="1">
    <source>
        <dbReference type="SAM" id="Phobius"/>
    </source>
</evidence>
<dbReference type="EMBL" id="BQXS01011048">
    <property type="protein sequence ID" value="GKT35713.1"/>
    <property type="molecule type" value="Genomic_DNA"/>
</dbReference>
<feature type="transmembrane region" description="Helical" evidence="1">
    <location>
        <begin position="410"/>
        <end position="431"/>
    </location>
</feature>
<organism evidence="3 4">
    <name type="scientific">Aduncisulcus paluster</name>
    <dbReference type="NCBI Taxonomy" id="2918883"/>
    <lineage>
        <taxon>Eukaryota</taxon>
        <taxon>Metamonada</taxon>
        <taxon>Carpediemonas-like organisms</taxon>
        <taxon>Aduncisulcus</taxon>
    </lineage>
</organism>
<keyword evidence="4" id="KW-1185">Reference proteome</keyword>
<proteinExistence type="predicted"/>
<dbReference type="PANTHER" id="PTHR22911">
    <property type="entry name" value="ACYL-MALONYL CONDENSING ENZYME-RELATED"/>
    <property type="match status" value="1"/>
</dbReference>
<dbReference type="InterPro" id="IPR037185">
    <property type="entry name" value="EmrE-like"/>
</dbReference>
<keyword evidence="1" id="KW-0812">Transmembrane</keyword>
<evidence type="ECO:0000313" key="3">
    <source>
        <dbReference type="EMBL" id="GKT35713.1"/>
    </source>
</evidence>
<sequence>MGIFEPSPEQKPRPISFHHSDNSVHLVKDTPSKPIKKTTASDFVRIVPSSSNHLQPPHLPLGIRSSTYIDEFSPHIEMPLECVRSEVSESSLDYSPLQVKLNLTMNINETQSSQSTSTTPLKPTCNEPGRAAASFVSTVIAYIALFLGSILLAGVAVISNAMRGKIHMVSMLFFRDFFGFIANIPLYIFRPRQKGIEVFDPESGVKRIEGAEPIIRLPPRSTIPHLFLLSVSALIVMLSFVIAASETSVTMSGIVNAVSPVITAAMAIVLGYEKGSFLIFFSVVVGVAGSVISLGEIFFTSGSSSGSSTSAIGLIALGVYIVSCVVYYLYSPGIYSKAKIHAFEVTFWVYAGGMAMSAILIGLVCRDTFLSQCKAFGPKDWLMLIGIGALGTTGLWGAQAYASDILRSPTIVHGSCMLSVVINMLSDMIIMGQSPSIWELGGGGIVMVGVILLVIGKIRIQKKDDVKGSSTK</sequence>
<feature type="transmembrane region" description="Helical" evidence="1">
    <location>
        <begin position="226"/>
        <end position="245"/>
    </location>
</feature>
<feature type="domain" description="EamA" evidence="2">
    <location>
        <begin position="140"/>
        <end position="293"/>
    </location>
</feature>
<protein>
    <recommendedName>
        <fullName evidence="2">EamA domain-containing protein</fullName>
    </recommendedName>
</protein>
<dbReference type="InterPro" id="IPR000620">
    <property type="entry name" value="EamA_dom"/>
</dbReference>
<feature type="transmembrane region" description="Helical" evidence="1">
    <location>
        <begin position="251"/>
        <end position="270"/>
    </location>
</feature>
<feature type="transmembrane region" description="Helical" evidence="1">
    <location>
        <begin position="277"/>
        <end position="299"/>
    </location>
</feature>
<evidence type="ECO:0000313" key="4">
    <source>
        <dbReference type="Proteomes" id="UP001057375"/>
    </source>
</evidence>
<feature type="transmembrane region" description="Helical" evidence="1">
    <location>
        <begin position="342"/>
        <end position="361"/>
    </location>
</feature>
<dbReference type="SUPFAM" id="SSF103481">
    <property type="entry name" value="Multidrug resistance efflux transporter EmrE"/>
    <property type="match status" value="2"/>
</dbReference>
<dbReference type="Proteomes" id="UP001057375">
    <property type="component" value="Unassembled WGS sequence"/>
</dbReference>
<keyword evidence="1" id="KW-0472">Membrane</keyword>